<protein>
    <submittedName>
        <fullName evidence="2">Glycosyltransferase</fullName>
        <ecNumber evidence="2">2.4.-.-</ecNumber>
    </submittedName>
</protein>
<dbReference type="EMBL" id="JAGZCZ010000010">
    <property type="protein sequence ID" value="MBS5520278.1"/>
    <property type="molecule type" value="Genomic_DNA"/>
</dbReference>
<dbReference type="PANTHER" id="PTHR12526">
    <property type="entry name" value="GLYCOSYLTRANSFERASE"/>
    <property type="match status" value="1"/>
</dbReference>
<feature type="domain" description="Glycosyl transferase family 1" evidence="1">
    <location>
        <begin position="199"/>
        <end position="360"/>
    </location>
</feature>
<keyword evidence="2" id="KW-0328">Glycosyltransferase</keyword>
<name>A0A943EF56_9FIRM</name>
<dbReference type="Gene3D" id="3.40.50.2000">
    <property type="entry name" value="Glycogen Phosphorylase B"/>
    <property type="match status" value="2"/>
</dbReference>
<accession>A0A943EF56</accession>
<organism evidence="2 3">
    <name type="scientific">Acidaminococcus intestini</name>
    <dbReference type="NCBI Taxonomy" id="187327"/>
    <lineage>
        <taxon>Bacteria</taxon>
        <taxon>Bacillati</taxon>
        <taxon>Bacillota</taxon>
        <taxon>Negativicutes</taxon>
        <taxon>Acidaminococcales</taxon>
        <taxon>Acidaminococcaceae</taxon>
        <taxon>Acidaminococcus</taxon>
    </lineage>
</organism>
<dbReference type="GO" id="GO:0016757">
    <property type="term" value="F:glycosyltransferase activity"/>
    <property type="evidence" value="ECO:0007669"/>
    <property type="project" value="UniProtKB-KW"/>
</dbReference>
<keyword evidence="2" id="KW-0808">Transferase</keyword>
<gene>
    <name evidence="2" type="ORF">KHX13_08160</name>
</gene>
<reference evidence="2" key="1">
    <citation type="submission" date="2021-02" db="EMBL/GenBank/DDBJ databases">
        <title>Infant gut strain persistence is associated with maternal origin, phylogeny, and functional potential including surface adhesion and iron acquisition.</title>
        <authorList>
            <person name="Lou Y.C."/>
        </authorList>
    </citation>
    <scope>NUCLEOTIDE SEQUENCE</scope>
    <source>
        <strain evidence="2">L3_106_000M1_dasL3_106_000M1_concoct_15</strain>
    </source>
</reference>
<evidence type="ECO:0000313" key="3">
    <source>
        <dbReference type="Proteomes" id="UP000754226"/>
    </source>
</evidence>
<dbReference type="PANTHER" id="PTHR12526:SF630">
    <property type="entry name" value="GLYCOSYLTRANSFERASE"/>
    <property type="match status" value="1"/>
</dbReference>
<dbReference type="SUPFAM" id="SSF53756">
    <property type="entry name" value="UDP-Glycosyltransferase/glycogen phosphorylase"/>
    <property type="match status" value="1"/>
</dbReference>
<dbReference type="InterPro" id="IPR001296">
    <property type="entry name" value="Glyco_trans_1"/>
</dbReference>
<evidence type="ECO:0000259" key="1">
    <source>
        <dbReference type="Pfam" id="PF00534"/>
    </source>
</evidence>
<dbReference type="Proteomes" id="UP000754226">
    <property type="component" value="Unassembled WGS sequence"/>
</dbReference>
<comment type="caution">
    <text evidence="2">The sequence shown here is derived from an EMBL/GenBank/DDBJ whole genome shotgun (WGS) entry which is preliminary data.</text>
</comment>
<sequence length="384" mass="43925">MKILLVNRWRHLETVGGAESVFFSMANEFSKSHCVSALAMTEDGDKPFFPLSPNVNFIHVTHCYQKQQSRVHKVARLLQGTKLRRHRYDQKFEDPIWANMMAPTIERVQPEIIIAYSLELARMILCYIKPDCPVIIMFHRSAETVLDCLTEESRWTLENAACVQVLMPHDVKVVKAHAVCRKLIQIPNAVISSGFKSHLNNKVIAHVARFSKNQKRQHILIEAFHLLHAEFPDWHLELWGEGDLAKDSYVQYCWNLVKKYHLENQIHFCGFTHEVPRILSNASIFAFPSAEEGMGITLVEALDVGLPAIGYRSYTAVSEIIQDGVNGYLCDDGIKPFAAALRKLMADENLRTQIGKNAKESILAFSPQRVWNEWLILLNHLVKK</sequence>
<proteinExistence type="predicted"/>
<evidence type="ECO:0000313" key="2">
    <source>
        <dbReference type="EMBL" id="MBS5520278.1"/>
    </source>
</evidence>
<dbReference type="EC" id="2.4.-.-" evidence="2"/>
<dbReference type="AlphaFoldDB" id="A0A943EF56"/>
<dbReference type="Pfam" id="PF00534">
    <property type="entry name" value="Glycos_transf_1"/>
    <property type="match status" value="1"/>
</dbReference>